<evidence type="ECO:0000313" key="3">
    <source>
        <dbReference type="Proteomes" id="UP000701702"/>
    </source>
</evidence>
<accession>A0ABN7ZM63</accession>
<gene>
    <name evidence="2" type="ORF">LMG23994_06460</name>
</gene>
<protein>
    <recommendedName>
        <fullName evidence="4">Transposase</fullName>
    </recommendedName>
</protein>
<evidence type="ECO:0008006" key="4">
    <source>
        <dbReference type="Google" id="ProtNLM"/>
    </source>
</evidence>
<reference evidence="2 3" key="1">
    <citation type="submission" date="2021-08" db="EMBL/GenBank/DDBJ databases">
        <authorList>
            <person name="Peeters C."/>
        </authorList>
    </citation>
    <scope>NUCLEOTIDE SEQUENCE [LARGE SCALE GENOMIC DNA]</scope>
    <source>
        <strain evidence="2 3">LMG 23994</strain>
    </source>
</reference>
<feature type="region of interest" description="Disordered" evidence="1">
    <location>
        <begin position="148"/>
        <end position="172"/>
    </location>
</feature>
<name>A0ABN7ZM63_9BURK</name>
<proteinExistence type="predicted"/>
<dbReference type="EMBL" id="CAJZAF010000055">
    <property type="protein sequence ID" value="CAG9186934.1"/>
    <property type="molecule type" value="Genomic_DNA"/>
</dbReference>
<comment type="caution">
    <text evidence="2">The sequence shown here is derived from an EMBL/GenBank/DDBJ whole genome shotgun (WGS) entry which is preliminary data.</text>
</comment>
<evidence type="ECO:0000256" key="1">
    <source>
        <dbReference type="SAM" id="MobiDB-lite"/>
    </source>
</evidence>
<dbReference type="Proteomes" id="UP000701702">
    <property type="component" value="Unassembled WGS sequence"/>
</dbReference>
<keyword evidence="3" id="KW-1185">Reference proteome</keyword>
<organism evidence="2 3">
    <name type="scientific">Cupriavidus pinatubonensis</name>
    <dbReference type="NCBI Taxonomy" id="248026"/>
    <lineage>
        <taxon>Bacteria</taxon>
        <taxon>Pseudomonadati</taxon>
        <taxon>Pseudomonadota</taxon>
        <taxon>Betaproteobacteria</taxon>
        <taxon>Burkholderiales</taxon>
        <taxon>Burkholderiaceae</taxon>
        <taxon>Cupriavidus</taxon>
    </lineage>
</organism>
<sequence>MRCTAACATPPSHATISRRWAEHRDKECTKLSGSAPGHFAARHPLDIVQIDHTFADIMLVEGTRSVVTLYVGFDRPNAATVALFLRGSLPKASWLANREVAVDWPHGVPDPSAVDLDAPPCQAHPRQATIAWPRLLIRNLSRRFLPAEHPPANFTSQRGRGRVSMPGRLRGLTTRDGAEQGCSFLRQWLEQQLPRLAIVHFFQCTGLPRPLR</sequence>
<evidence type="ECO:0000313" key="2">
    <source>
        <dbReference type="EMBL" id="CAG9186934.1"/>
    </source>
</evidence>